<dbReference type="STRING" id="1227496.C489_14900"/>
<organism evidence="5 6">
    <name type="scientific">Natrinema versiforme JCM 10478</name>
    <dbReference type="NCBI Taxonomy" id="1227496"/>
    <lineage>
        <taxon>Archaea</taxon>
        <taxon>Methanobacteriati</taxon>
        <taxon>Methanobacteriota</taxon>
        <taxon>Stenosarchaea group</taxon>
        <taxon>Halobacteria</taxon>
        <taxon>Halobacteriales</taxon>
        <taxon>Natrialbaceae</taxon>
        <taxon>Natrinema</taxon>
    </lineage>
</organism>
<reference evidence="5 6" key="1">
    <citation type="journal article" date="2014" name="PLoS Genet.">
        <title>Phylogenetically driven sequencing of extremely halophilic archaea reveals strategies for static and dynamic osmo-response.</title>
        <authorList>
            <person name="Becker E.A."/>
            <person name="Seitzer P.M."/>
            <person name="Tritt A."/>
            <person name="Larsen D."/>
            <person name="Krusor M."/>
            <person name="Yao A.I."/>
            <person name="Wu D."/>
            <person name="Madern D."/>
            <person name="Eisen J.A."/>
            <person name="Darling A.E."/>
            <person name="Facciotti M.T."/>
        </authorList>
    </citation>
    <scope>NUCLEOTIDE SEQUENCE [LARGE SCALE GENOMIC DNA]</scope>
    <source>
        <strain evidence="5 6">JCM 10478</strain>
    </source>
</reference>
<dbReference type="RefSeq" id="WP_006432069.1">
    <property type="nucleotide sequence ID" value="NZ_AOID01000045.1"/>
</dbReference>
<comment type="caution">
    <text evidence="5">The sequence shown here is derived from an EMBL/GenBank/DDBJ whole genome shotgun (WGS) entry which is preliminary data.</text>
</comment>
<dbReference type="Pfam" id="PF26236">
    <property type="entry name" value="DUF8054_N"/>
    <property type="match status" value="1"/>
</dbReference>
<protein>
    <submittedName>
        <fullName evidence="5">Uncharacterized protein</fullName>
    </submittedName>
</protein>
<dbReference type="Pfam" id="PF26238">
    <property type="entry name" value="DUF8054_M"/>
    <property type="match status" value="1"/>
</dbReference>
<evidence type="ECO:0000259" key="2">
    <source>
        <dbReference type="Pfam" id="PF26236"/>
    </source>
</evidence>
<name>L9XVY7_9EURY</name>
<evidence type="ECO:0000256" key="1">
    <source>
        <dbReference type="SAM" id="MobiDB-lite"/>
    </source>
</evidence>
<keyword evidence="6" id="KW-1185">Reference proteome</keyword>
<evidence type="ECO:0000313" key="5">
    <source>
        <dbReference type="EMBL" id="ELY65576.1"/>
    </source>
</evidence>
<evidence type="ECO:0000259" key="4">
    <source>
        <dbReference type="Pfam" id="PF26238"/>
    </source>
</evidence>
<feature type="domain" description="DUF8054" evidence="2">
    <location>
        <begin position="16"/>
        <end position="96"/>
    </location>
</feature>
<gene>
    <name evidence="5" type="ORF">C489_14900</name>
</gene>
<dbReference type="Pfam" id="PF26237">
    <property type="entry name" value="DUF8054_C"/>
    <property type="match status" value="1"/>
</dbReference>
<proteinExistence type="predicted"/>
<feature type="domain" description="DUF8054" evidence="3">
    <location>
        <begin position="293"/>
        <end position="332"/>
    </location>
</feature>
<evidence type="ECO:0000313" key="6">
    <source>
        <dbReference type="Proteomes" id="UP000011632"/>
    </source>
</evidence>
<feature type="domain" description="DUF8054" evidence="4">
    <location>
        <begin position="169"/>
        <end position="290"/>
    </location>
</feature>
<dbReference type="PATRIC" id="fig|1227496.3.peg.3002"/>
<feature type="region of interest" description="Disordered" evidence="1">
    <location>
        <begin position="121"/>
        <end position="157"/>
    </location>
</feature>
<dbReference type="AlphaFoldDB" id="L9XVY7"/>
<feature type="compositionally biased region" description="Acidic residues" evidence="1">
    <location>
        <begin position="133"/>
        <end position="153"/>
    </location>
</feature>
<dbReference type="EMBL" id="AOID01000045">
    <property type="protein sequence ID" value="ELY65576.1"/>
    <property type="molecule type" value="Genomic_DNA"/>
</dbReference>
<dbReference type="InterPro" id="IPR058674">
    <property type="entry name" value="DUF8054_N"/>
</dbReference>
<dbReference type="InterPro" id="IPR058775">
    <property type="entry name" value="DUF8054_M"/>
</dbReference>
<evidence type="ECO:0000259" key="3">
    <source>
        <dbReference type="Pfam" id="PF26237"/>
    </source>
</evidence>
<sequence length="339" mass="35806">MGVARDVGLEMEPDIVDDLKQSEYTGENRCEPCTVLNLGIAAVASAAIARKSRVGGLLAAAVSIALISLRGYLVPGTPTLTKRYLPPEVLRWFGKDPEPAVASGLGPVDTGSTDAIDTARSAAETDAATGPGEADDATADNEADATETPDADDATVAASNGGADRAALDLETFFREHDVLEPCSDRDDLCLTDDFEVAWFDEIEPLAEGTVGAPAAVDAFGFDADQDAFELETRGESRALLSQSRRVGRWPSRAALIADVAASRTLESWVDDWAAFGPETKGEVLNGLRMFLETCPSGGDVVMGEEVVESCCSSHEVVAVTCEETGERLFEQRLADVDA</sequence>
<dbReference type="Proteomes" id="UP000011632">
    <property type="component" value="Unassembled WGS sequence"/>
</dbReference>
<dbReference type="InterPro" id="IPR058675">
    <property type="entry name" value="DUF8054_C"/>
</dbReference>
<accession>L9XVY7</accession>